<protein>
    <submittedName>
        <fullName evidence="2">Uncharacterized protein</fullName>
    </submittedName>
</protein>
<evidence type="ECO:0000313" key="1">
    <source>
        <dbReference type="EMBL" id="ALE52254.1"/>
    </source>
</evidence>
<dbReference type="RefSeq" id="WP_053951193.1">
    <property type="nucleotide sequence ID" value="NZ_CP010552.1"/>
</dbReference>
<organism evidence="2 3">
    <name type="scientific">Candidatus Thioglobus autotrophicus</name>
    <dbReference type="NCBI Taxonomy" id="1705394"/>
    <lineage>
        <taxon>Bacteria</taxon>
        <taxon>Pseudomonadati</taxon>
        <taxon>Pseudomonadota</taxon>
        <taxon>Gammaproteobacteria</taxon>
        <taxon>Candidatus Pseudothioglobaceae</taxon>
        <taxon>Candidatus Thioglobus</taxon>
    </lineage>
</organism>
<evidence type="ECO:0000313" key="3">
    <source>
        <dbReference type="Proteomes" id="UP000058020"/>
    </source>
</evidence>
<dbReference type="STRING" id="1705394.SP60_02785"/>
<evidence type="ECO:0000313" key="2">
    <source>
        <dbReference type="EMBL" id="ALE52263.1"/>
    </source>
</evidence>
<reference evidence="2" key="2">
    <citation type="journal article" date="2016" name="ISME J.">
        <title>Cultivation of a chemoautotroph from the SUP05 clade of marine bacteria that produces nitrite and consumes ammonium.</title>
        <authorList>
            <person name="Shah V."/>
            <person name="Chang B.X."/>
            <person name="Morris R.M."/>
        </authorList>
    </citation>
    <scope>NUCLEOTIDE SEQUENCE</scope>
    <source>
        <strain evidence="2">EF1</strain>
    </source>
</reference>
<accession>A0A0M4NIE6</accession>
<dbReference type="KEGG" id="tho:SP60_02870"/>
<keyword evidence="3" id="KW-1185">Reference proteome</keyword>
<sequence length="92" mass="10970">MNKINAPYKKLKEIIIGKHNGRMEFRDFDKKWFIELNGKRTVIESIGSCFFKEIDTLYKPKNPFPSHSDQFTNELIDDVEDEIIKRFSRNNT</sequence>
<reference evidence="2 3" key="1">
    <citation type="journal article" date="2015" name="Genome Announc.">
        <title>Genome Sequence of 'Candidatus Thioglobus autotrophica' Strain EF1, a Chemoautotroph from the SUP05 Clade of Marine Gammaproteobacteria.</title>
        <authorList>
            <person name="Shah V."/>
            <person name="Morris R.M."/>
        </authorList>
    </citation>
    <scope>NUCLEOTIDE SEQUENCE [LARGE SCALE GENOMIC DNA]</scope>
    <source>
        <strain evidence="2 3">EF1</strain>
    </source>
</reference>
<gene>
    <name evidence="1" type="ORF">SP60_02785</name>
    <name evidence="2" type="ORF">SP60_02870</name>
</gene>
<dbReference type="EMBL" id="CP010552">
    <property type="protein sequence ID" value="ALE52254.1"/>
    <property type="molecule type" value="Genomic_DNA"/>
</dbReference>
<dbReference type="KEGG" id="tho:SP60_02785"/>
<dbReference type="EMBL" id="CP010552">
    <property type="protein sequence ID" value="ALE52263.1"/>
    <property type="molecule type" value="Genomic_DNA"/>
</dbReference>
<name>A0A0M4NIE6_9GAMM</name>
<dbReference type="Proteomes" id="UP000058020">
    <property type="component" value="Chromosome"/>
</dbReference>
<proteinExistence type="predicted"/>
<dbReference type="AlphaFoldDB" id="A0A0M4NIE6"/>